<name>A0ABQ7Z1E7_BRANA</name>
<accession>A0ABQ7Z1E7</accession>
<organism evidence="1 2">
    <name type="scientific">Brassica napus</name>
    <name type="common">Rape</name>
    <dbReference type="NCBI Taxonomy" id="3708"/>
    <lineage>
        <taxon>Eukaryota</taxon>
        <taxon>Viridiplantae</taxon>
        <taxon>Streptophyta</taxon>
        <taxon>Embryophyta</taxon>
        <taxon>Tracheophyta</taxon>
        <taxon>Spermatophyta</taxon>
        <taxon>Magnoliopsida</taxon>
        <taxon>eudicotyledons</taxon>
        <taxon>Gunneridae</taxon>
        <taxon>Pentapetalae</taxon>
        <taxon>rosids</taxon>
        <taxon>malvids</taxon>
        <taxon>Brassicales</taxon>
        <taxon>Brassicaceae</taxon>
        <taxon>Brassiceae</taxon>
        <taxon>Brassica</taxon>
    </lineage>
</organism>
<reference evidence="1 2" key="1">
    <citation type="submission" date="2021-05" db="EMBL/GenBank/DDBJ databases">
        <title>Genome Assembly of Synthetic Allotetraploid Brassica napus Reveals Homoeologous Exchanges between Subgenomes.</title>
        <authorList>
            <person name="Davis J.T."/>
        </authorList>
    </citation>
    <scope>NUCLEOTIDE SEQUENCE [LARGE SCALE GENOMIC DNA]</scope>
    <source>
        <strain evidence="2">cv. Da-Ae</strain>
        <tissue evidence="1">Seedling</tissue>
    </source>
</reference>
<keyword evidence="2" id="KW-1185">Reference proteome</keyword>
<sequence>MVKMNLIMLNEPRKEKRHLEKSLATSAAIWAELKKKKQNKMEEQ</sequence>
<dbReference type="Proteomes" id="UP000824890">
    <property type="component" value="Unassembled WGS sequence"/>
</dbReference>
<evidence type="ECO:0000313" key="1">
    <source>
        <dbReference type="EMBL" id="KAH0874004.1"/>
    </source>
</evidence>
<gene>
    <name evidence="1" type="ORF">HID58_071366</name>
</gene>
<evidence type="ECO:0000313" key="2">
    <source>
        <dbReference type="Proteomes" id="UP000824890"/>
    </source>
</evidence>
<proteinExistence type="predicted"/>
<protein>
    <submittedName>
        <fullName evidence="1">Uncharacterized protein</fullName>
    </submittedName>
</protein>
<comment type="caution">
    <text evidence="1">The sequence shown here is derived from an EMBL/GenBank/DDBJ whole genome shotgun (WGS) entry which is preliminary data.</text>
</comment>
<dbReference type="EMBL" id="JAGKQM010000016">
    <property type="protein sequence ID" value="KAH0874004.1"/>
    <property type="molecule type" value="Genomic_DNA"/>
</dbReference>